<comment type="similarity">
    <text evidence="4">Belongs to the protein N5-glutamine methyltransferase family. PrmC subfamily.</text>
</comment>
<reference evidence="5 6" key="1">
    <citation type="submission" date="2014-03" db="EMBL/GenBank/DDBJ databases">
        <title>Genomics of Bifidobacteria.</title>
        <authorList>
            <person name="Ventura M."/>
            <person name="Milani C."/>
            <person name="Lugli G.A."/>
        </authorList>
    </citation>
    <scope>NUCLEOTIDE SEQUENCE [LARGE SCALE GENOMIC DNA]</scope>
    <source>
        <strain evidence="5 6">DSM 22766</strain>
    </source>
</reference>
<name>A0A086Z1L9_9BIFI</name>
<dbReference type="EMBL" id="JGYK01000001">
    <property type="protein sequence ID" value="KFI40419.1"/>
    <property type="molecule type" value="Genomic_DNA"/>
</dbReference>
<evidence type="ECO:0000313" key="6">
    <source>
        <dbReference type="Proteomes" id="UP000029015"/>
    </source>
</evidence>
<comment type="catalytic activity">
    <reaction evidence="4">
        <text>L-glutaminyl-[peptide chain release factor] + S-adenosyl-L-methionine = N(5)-methyl-L-glutaminyl-[peptide chain release factor] + S-adenosyl-L-homocysteine + H(+)</text>
        <dbReference type="Rhea" id="RHEA:42896"/>
        <dbReference type="Rhea" id="RHEA-COMP:10271"/>
        <dbReference type="Rhea" id="RHEA-COMP:10272"/>
        <dbReference type="ChEBI" id="CHEBI:15378"/>
        <dbReference type="ChEBI" id="CHEBI:30011"/>
        <dbReference type="ChEBI" id="CHEBI:57856"/>
        <dbReference type="ChEBI" id="CHEBI:59789"/>
        <dbReference type="ChEBI" id="CHEBI:61891"/>
        <dbReference type="EC" id="2.1.1.297"/>
    </reaction>
</comment>
<dbReference type="InterPro" id="IPR029063">
    <property type="entry name" value="SAM-dependent_MTases_sf"/>
</dbReference>
<dbReference type="PROSITE" id="PS00092">
    <property type="entry name" value="N6_MTASE"/>
    <property type="match status" value="1"/>
</dbReference>
<dbReference type="eggNOG" id="COG2890">
    <property type="taxonomic scope" value="Bacteria"/>
</dbReference>
<dbReference type="InterPro" id="IPR050320">
    <property type="entry name" value="N5-glutamine_MTase"/>
</dbReference>
<dbReference type="InterPro" id="IPR004556">
    <property type="entry name" value="HemK-like"/>
</dbReference>
<comment type="caution">
    <text evidence="4">Lacks conserved residue(s) required for the propagation of feature annotation.</text>
</comment>
<dbReference type="GO" id="GO:0032259">
    <property type="term" value="P:methylation"/>
    <property type="evidence" value="ECO:0007669"/>
    <property type="project" value="UniProtKB-KW"/>
</dbReference>
<gene>
    <name evidence="4" type="primary">prmC</name>
    <name evidence="5" type="ORF">BACT_1123</name>
</gene>
<dbReference type="HAMAP" id="MF_02126">
    <property type="entry name" value="RF_methyltr_PrmC"/>
    <property type="match status" value="1"/>
</dbReference>
<organism evidence="5 6">
    <name type="scientific">Bifidobacterium actinocoloniiforme DSM 22766</name>
    <dbReference type="NCBI Taxonomy" id="1437605"/>
    <lineage>
        <taxon>Bacteria</taxon>
        <taxon>Bacillati</taxon>
        <taxon>Actinomycetota</taxon>
        <taxon>Actinomycetes</taxon>
        <taxon>Bifidobacteriales</taxon>
        <taxon>Bifidobacteriaceae</taxon>
        <taxon>Bifidobacterium</taxon>
    </lineage>
</organism>
<dbReference type="CDD" id="cd02440">
    <property type="entry name" value="AdoMet_MTases"/>
    <property type="match status" value="1"/>
</dbReference>
<keyword evidence="1 4" id="KW-0489">Methyltransferase</keyword>
<evidence type="ECO:0000256" key="1">
    <source>
        <dbReference type="ARBA" id="ARBA00022603"/>
    </source>
</evidence>
<comment type="caution">
    <text evidence="5">The sequence shown here is derived from an EMBL/GenBank/DDBJ whole genome shotgun (WGS) entry which is preliminary data.</text>
</comment>
<dbReference type="STRING" id="1437605.AB656_04220"/>
<dbReference type="NCBIfam" id="TIGR03534">
    <property type="entry name" value="RF_mod_PrmC"/>
    <property type="match status" value="1"/>
</dbReference>
<feature type="binding site" evidence="4">
    <location>
        <begin position="252"/>
        <end position="255"/>
    </location>
    <ligand>
        <name>substrate</name>
    </ligand>
</feature>
<dbReference type="Proteomes" id="UP000029015">
    <property type="component" value="Unassembled WGS sequence"/>
</dbReference>
<proteinExistence type="inferred from homology"/>
<comment type="function">
    <text evidence="4">Methylates the class 1 translation termination release factors RF1/PrfA and RF2/PrfB on the glutamine residue of the universally conserved GGQ motif.</text>
</comment>
<dbReference type="AlphaFoldDB" id="A0A086Z1L9"/>
<dbReference type="Gene3D" id="3.40.50.150">
    <property type="entry name" value="Vaccinia Virus protein VP39"/>
    <property type="match status" value="1"/>
</dbReference>
<sequence>MAISGSDMLSADERAGVQAILAEASGKLAGAGVDTPENDARLLLAEACRVDLHDLDKALLLGETVSDLAAAGVRGSAARAQGVGDAADADAATVIVHIDPDQAGKLALGVFRDFVIRRAGREPLQYIVGHAPFRFLDLAVGPGVFIPRPETETVVQAGLDWLAGEGIERPLVVDLCAGSGAIGLAVATEVPGAQVWAVEVSEEAAAWARRNADRYRQAIANNGSSYQLVLADATAAETLADLNGRVDLVISNPPYIPEREIPAQPEVTRYDPPQALYGASPDGTAIPGRIIARAADLLRPAGCLVMEHDPSQSAVLRGVASAAGFTQVRTDSDMTGKDRCLLTIKGAADTK</sequence>
<evidence type="ECO:0000313" key="5">
    <source>
        <dbReference type="EMBL" id="KFI40419.1"/>
    </source>
</evidence>
<evidence type="ECO:0000256" key="2">
    <source>
        <dbReference type="ARBA" id="ARBA00022679"/>
    </source>
</evidence>
<dbReference type="SUPFAM" id="SSF53335">
    <property type="entry name" value="S-adenosyl-L-methionine-dependent methyltransferases"/>
    <property type="match status" value="1"/>
</dbReference>
<keyword evidence="2 4" id="KW-0808">Transferase</keyword>
<keyword evidence="3 4" id="KW-0949">S-adenosyl-L-methionine</keyword>
<dbReference type="InterPro" id="IPR002052">
    <property type="entry name" value="DNA_methylase_N6_adenine_CS"/>
</dbReference>
<evidence type="ECO:0000256" key="3">
    <source>
        <dbReference type="ARBA" id="ARBA00022691"/>
    </source>
</evidence>
<dbReference type="Gene3D" id="1.10.8.10">
    <property type="entry name" value="DNA helicase RuvA subunit, C-terminal domain"/>
    <property type="match status" value="1"/>
</dbReference>
<dbReference type="RefSeq" id="WP_414630294.1">
    <property type="nucleotide sequence ID" value="NZ_CP011786.1"/>
</dbReference>
<dbReference type="InterPro" id="IPR019874">
    <property type="entry name" value="RF_methyltr_PrmC"/>
</dbReference>
<protein>
    <recommendedName>
        <fullName evidence="4">Release factor glutamine methyltransferase</fullName>
        <shortName evidence="4">RF MTase</shortName>
        <ecNumber evidence="4">2.1.1.297</ecNumber>
    </recommendedName>
    <alternativeName>
        <fullName evidence="4">N5-glutamine methyltransferase PrmC</fullName>
    </alternativeName>
    <alternativeName>
        <fullName evidence="4">Protein-(glutamine-N5) MTase PrmC</fullName>
    </alternativeName>
    <alternativeName>
        <fullName evidence="4">Protein-glutamine N-methyltransferase PrmC</fullName>
    </alternativeName>
</protein>
<dbReference type="EC" id="2.1.1.297" evidence="4"/>
<accession>A0A086Z1L9</accession>
<dbReference type="GO" id="GO:0003676">
    <property type="term" value="F:nucleic acid binding"/>
    <property type="evidence" value="ECO:0007669"/>
    <property type="project" value="InterPro"/>
</dbReference>
<dbReference type="PANTHER" id="PTHR18895:SF74">
    <property type="entry name" value="MTRF1L RELEASE FACTOR GLUTAMINE METHYLTRANSFERASE"/>
    <property type="match status" value="1"/>
</dbReference>
<keyword evidence="6" id="KW-1185">Reference proteome</keyword>
<dbReference type="NCBIfam" id="TIGR00536">
    <property type="entry name" value="hemK_fam"/>
    <property type="match status" value="1"/>
</dbReference>
<feature type="binding site" evidence="4">
    <location>
        <position position="252"/>
    </location>
    <ligand>
        <name>S-adenosyl-L-methionine</name>
        <dbReference type="ChEBI" id="CHEBI:59789"/>
    </ligand>
</feature>
<dbReference type="Pfam" id="PF03602">
    <property type="entry name" value="Cons_hypoth95"/>
    <property type="match status" value="1"/>
</dbReference>
<dbReference type="GO" id="GO:0102559">
    <property type="term" value="F:peptide chain release factor N(5)-glutamine methyltransferase activity"/>
    <property type="evidence" value="ECO:0007669"/>
    <property type="project" value="UniProtKB-EC"/>
</dbReference>
<dbReference type="PANTHER" id="PTHR18895">
    <property type="entry name" value="HEMK METHYLTRANSFERASE"/>
    <property type="match status" value="1"/>
</dbReference>
<evidence type="ECO:0000256" key="4">
    <source>
        <dbReference type="HAMAP-Rule" id="MF_02126"/>
    </source>
</evidence>
<feature type="binding site" evidence="4">
    <location>
        <position position="199"/>
    </location>
    <ligand>
        <name>S-adenosyl-L-methionine</name>
        <dbReference type="ChEBI" id="CHEBI:59789"/>
    </ligand>
</feature>